<dbReference type="PANTHER" id="PTHR22648">
    <property type="entry name" value="TRANSCRIPTION TERMINATION FACTOR NUSA"/>
    <property type="match status" value="1"/>
</dbReference>
<dbReference type="FunFam" id="3.30.300.20:FF:000002">
    <property type="entry name" value="Transcription termination/antitermination protein NusA"/>
    <property type="match status" value="1"/>
</dbReference>
<reference evidence="10 11" key="1">
    <citation type="journal article" date="2016" name="Nat. Commun.">
        <title>Thousands of microbial genomes shed light on interconnected biogeochemical processes in an aquifer system.</title>
        <authorList>
            <person name="Anantharaman K."/>
            <person name="Brown C.T."/>
            <person name="Hug L.A."/>
            <person name="Sharon I."/>
            <person name="Castelle C.J."/>
            <person name="Probst A.J."/>
            <person name="Thomas B.C."/>
            <person name="Singh A."/>
            <person name="Wilkins M.J."/>
            <person name="Karaoz U."/>
            <person name="Brodie E.L."/>
            <person name="Williams K.H."/>
            <person name="Hubbard S.S."/>
            <person name="Banfield J.F."/>
        </authorList>
    </citation>
    <scope>NUCLEOTIDE SEQUENCE [LARGE SCALE GENOMIC DNA]</scope>
</reference>
<dbReference type="CDD" id="cd22529">
    <property type="entry name" value="KH-II_NusA_rpt2"/>
    <property type="match status" value="1"/>
</dbReference>
<organism evidence="10 11">
    <name type="scientific">Candidatus Kaiserbacteria bacterium RIFOXYD1_FULL_42_15</name>
    <dbReference type="NCBI Taxonomy" id="1798532"/>
    <lineage>
        <taxon>Bacteria</taxon>
        <taxon>Candidatus Kaiseribacteriota</taxon>
    </lineage>
</organism>
<proteinExistence type="inferred from homology"/>
<dbReference type="CDD" id="cd04455">
    <property type="entry name" value="S1_NusA"/>
    <property type="match status" value="1"/>
</dbReference>
<evidence type="ECO:0000259" key="9">
    <source>
        <dbReference type="PROSITE" id="PS50126"/>
    </source>
</evidence>
<dbReference type="InterPro" id="IPR009019">
    <property type="entry name" value="KH_sf_prok-type"/>
</dbReference>
<dbReference type="InterPro" id="IPR030842">
    <property type="entry name" value="TF_NusA_bacterial"/>
</dbReference>
<dbReference type="InterPro" id="IPR013735">
    <property type="entry name" value="TF_NusA_N"/>
</dbReference>
<dbReference type="GO" id="GO:0003700">
    <property type="term" value="F:DNA-binding transcription factor activity"/>
    <property type="evidence" value="ECO:0007669"/>
    <property type="project" value="InterPro"/>
</dbReference>
<dbReference type="Proteomes" id="UP000179230">
    <property type="component" value="Unassembled WGS sequence"/>
</dbReference>
<evidence type="ECO:0000313" key="10">
    <source>
        <dbReference type="EMBL" id="OGG88366.1"/>
    </source>
</evidence>
<keyword evidence="2 7" id="KW-0963">Cytoplasm</keyword>
<feature type="region of interest" description="Disordered" evidence="8">
    <location>
        <begin position="398"/>
        <end position="473"/>
    </location>
</feature>
<dbReference type="SMART" id="SM00316">
    <property type="entry name" value="S1"/>
    <property type="match status" value="1"/>
</dbReference>
<evidence type="ECO:0000256" key="3">
    <source>
        <dbReference type="ARBA" id="ARBA00022814"/>
    </source>
</evidence>
<dbReference type="EMBL" id="MFMT01000022">
    <property type="protein sequence ID" value="OGG88366.1"/>
    <property type="molecule type" value="Genomic_DNA"/>
</dbReference>
<accession>A0A1F6FR84</accession>
<dbReference type="Gene3D" id="2.40.50.140">
    <property type="entry name" value="Nucleic acid-binding proteins"/>
    <property type="match status" value="1"/>
</dbReference>
<dbReference type="InterPro" id="IPR036555">
    <property type="entry name" value="NusA_N_sf"/>
</dbReference>
<evidence type="ECO:0000256" key="7">
    <source>
        <dbReference type="HAMAP-Rule" id="MF_00945"/>
    </source>
</evidence>
<dbReference type="Gene3D" id="3.30.1480.10">
    <property type="entry name" value="NusA, N-terminal domain"/>
    <property type="match status" value="1"/>
</dbReference>
<feature type="compositionally biased region" description="Basic and acidic residues" evidence="8">
    <location>
        <begin position="458"/>
        <end position="473"/>
    </location>
</feature>
<dbReference type="PANTHER" id="PTHR22648:SF0">
    <property type="entry name" value="TRANSCRIPTION TERMINATION_ANTITERMINATION PROTEIN NUSA"/>
    <property type="match status" value="1"/>
</dbReference>
<evidence type="ECO:0000313" key="11">
    <source>
        <dbReference type="Proteomes" id="UP000179230"/>
    </source>
</evidence>
<comment type="caution">
    <text evidence="10">The sequence shown here is derived from an EMBL/GenBank/DDBJ whole genome shotgun (WGS) entry which is preliminary data.</text>
</comment>
<comment type="function">
    <text evidence="7">Participates in both transcription termination and antitermination.</text>
</comment>
<keyword evidence="5 7" id="KW-0805">Transcription regulation</keyword>
<dbReference type="InterPro" id="IPR058582">
    <property type="entry name" value="KH_NusA_2nd"/>
</dbReference>
<keyword evidence="3 7" id="KW-0889">Transcription antitermination</keyword>
<dbReference type="SUPFAM" id="SSF50249">
    <property type="entry name" value="Nucleic acid-binding proteins"/>
    <property type="match status" value="1"/>
</dbReference>
<dbReference type="Pfam" id="PF26594">
    <property type="entry name" value="KH_NusA_2nd"/>
    <property type="match status" value="1"/>
</dbReference>
<dbReference type="CDD" id="cd02134">
    <property type="entry name" value="KH-II_NusA_rpt1"/>
    <property type="match status" value="1"/>
</dbReference>
<dbReference type="GO" id="GO:0003723">
    <property type="term" value="F:RNA binding"/>
    <property type="evidence" value="ECO:0007669"/>
    <property type="project" value="UniProtKB-UniRule"/>
</dbReference>
<dbReference type="SUPFAM" id="SSF54814">
    <property type="entry name" value="Prokaryotic type KH domain (KH-domain type II)"/>
    <property type="match status" value="2"/>
</dbReference>
<keyword evidence="4 7" id="KW-0694">RNA-binding</keyword>
<dbReference type="HAMAP" id="MF_00945_B">
    <property type="entry name" value="NusA_B"/>
    <property type="match status" value="1"/>
</dbReference>
<dbReference type="Pfam" id="PF08529">
    <property type="entry name" value="NusA_N"/>
    <property type="match status" value="1"/>
</dbReference>
<dbReference type="InterPro" id="IPR010213">
    <property type="entry name" value="TF_NusA"/>
</dbReference>
<feature type="compositionally biased region" description="Acidic residues" evidence="8">
    <location>
        <begin position="438"/>
        <end position="457"/>
    </location>
</feature>
<evidence type="ECO:0000256" key="2">
    <source>
        <dbReference type="ARBA" id="ARBA00022490"/>
    </source>
</evidence>
<dbReference type="AlphaFoldDB" id="A0A1F6FR84"/>
<dbReference type="Pfam" id="PF00575">
    <property type="entry name" value="S1"/>
    <property type="match status" value="1"/>
</dbReference>
<dbReference type="GO" id="GO:0005829">
    <property type="term" value="C:cytosol"/>
    <property type="evidence" value="ECO:0007669"/>
    <property type="project" value="TreeGrafter"/>
</dbReference>
<comment type="subcellular location">
    <subcellularLocation>
        <location evidence="7">Cytoplasm</location>
    </subcellularLocation>
</comment>
<dbReference type="InterPro" id="IPR025249">
    <property type="entry name" value="TF_NusA_KH_1st"/>
</dbReference>
<evidence type="ECO:0000256" key="8">
    <source>
        <dbReference type="SAM" id="MobiDB-lite"/>
    </source>
</evidence>
<dbReference type="InterPro" id="IPR015946">
    <property type="entry name" value="KH_dom-like_a/b"/>
</dbReference>
<dbReference type="SMART" id="SM00322">
    <property type="entry name" value="KH"/>
    <property type="match status" value="2"/>
</dbReference>
<dbReference type="InterPro" id="IPR004087">
    <property type="entry name" value="KH_dom"/>
</dbReference>
<gene>
    <name evidence="7" type="primary">nusA</name>
    <name evidence="10" type="ORF">A2592_02585</name>
</gene>
<protein>
    <recommendedName>
        <fullName evidence="7">Transcription termination/antitermination protein NusA</fullName>
    </recommendedName>
</protein>
<dbReference type="Gene3D" id="3.30.300.20">
    <property type="match status" value="2"/>
</dbReference>
<dbReference type="InterPro" id="IPR012340">
    <property type="entry name" value="NA-bd_OB-fold"/>
</dbReference>
<comment type="similarity">
    <text evidence="7">Belongs to the NusA family.</text>
</comment>
<name>A0A1F6FR84_9BACT</name>
<dbReference type="SUPFAM" id="SSF69705">
    <property type="entry name" value="Transcription factor NusA, N-terminal domain"/>
    <property type="match status" value="1"/>
</dbReference>
<comment type="subunit">
    <text evidence="7">Monomer. Binds directly to the core enzyme of the DNA-dependent RNA polymerase and to nascent RNA.</text>
</comment>
<dbReference type="InterPro" id="IPR003029">
    <property type="entry name" value="S1_domain"/>
</dbReference>
<dbReference type="Pfam" id="PF13184">
    <property type="entry name" value="KH_NusA_1st"/>
    <property type="match status" value="1"/>
</dbReference>
<dbReference type="PROSITE" id="PS50126">
    <property type="entry name" value="S1"/>
    <property type="match status" value="1"/>
</dbReference>
<feature type="domain" description="S1 motif" evidence="9">
    <location>
        <begin position="168"/>
        <end position="230"/>
    </location>
</feature>
<evidence type="ECO:0000256" key="5">
    <source>
        <dbReference type="ARBA" id="ARBA00023015"/>
    </source>
</evidence>
<evidence type="ECO:0000256" key="6">
    <source>
        <dbReference type="ARBA" id="ARBA00023163"/>
    </source>
</evidence>
<evidence type="ECO:0000256" key="1">
    <source>
        <dbReference type="ARBA" id="ARBA00022472"/>
    </source>
</evidence>
<keyword evidence="6 7" id="KW-0804">Transcription</keyword>
<keyword evidence="1 7" id="KW-0806">Transcription termination</keyword>
<sequence>MFDLKVIHAVLTEMEEERGIPRAKMIDAIEQSLATAYKKEFGKRGQIVNAHFDFATGDTNFNQIKIVVDESMLKPELGDNETEPEDESVEVDTEGIKKVRFDEEKHIMIDTARMIKKDVVLGEELIFPLEPKDDFGRIAAQTAKQVIVQKIREAEKESALAEFGQKAGDIIVGHVQRFERGNLYVDLGRVTAIMPYDEQIPGERYKPGERIRAILLAVEETPRGIFLKLSRSHPDFLAGLFAIEAPELQTGAIEVKAIAREAGARSKIAVYANDQHIDPVGSMVGQRGVRVSTVMSELGGEKIDIIEWSPIQSEFIEDSLSPAQVMGVKILVEPNAETNERGHAVAEVAPDQQSLAIGRGGQNVRLAAKLTGWKIDIVSAQTGDALAEADVDGNVEIEAPDDSAAGGDIDALEDETGTTTAPLGVNEDEPTKDRDITPDTEEEDEVDTPEEAEELVEDETKSAEGEVEKELEK</sequence>
<evidence type="ECO:0000256" key="4">
    <source>
        <dbReference type="ARBA" id="ARBA00022884"/>
    </source>
</evidence>
<dbReference type="GO" id="GO:0031564">
    <property type="term" value="P:transcription antitermination"/>
    <property type="evidence" value="ECO:0007669"/>
    <property type="project" value="UniProtKB-UniRule"/>
</dbReference>
<dbReference type="GO" id="GO:0006353">
    <property type="term" value="P:DNA-templated transcription termination"/>
    <property type="evidence" value="ECO:0007669"/>
    <property type="project" value="UniProtKB-UniRule"/>
</dbReference>
<dbReference type="NCBIfam" id="TIGR01953">
    <property type="entry name" value="NusA"/>
    <property type="match status" value="1"/>
</dbReference>